<dbReference type="SUPFAM" id="SSF47413">
    <property type="entry name" value="lambda repressor-like DNA-binding domains"/>
    <property type="match status" value="1"/>
</dbReference>
<dbReference type="PROSITE" id="PS50943">
    <property type="entry name" value="HTH_CROC1"/>
    <property type="match status" value="1"/>
</dbReference>
<dbReference type="PATRIC" id="fig|742734.4.peg.581"/>
<feature type="domain" description="HTH cro/C1-type" evidence="3">
    <location>
        <begin position="10"/>
        <end position="63"/>
    </location>
</feature>
<sequence>MDNNMIGQRIRERRLHKKLTQKQLASLAKIRGSISELENSKYLPSAETLLNISQILDCSIEWILTGEDRISDNAIPEQLSDILPLLKQLSPQRLEEVKKFINYKLYEQENDSELSSTSNHGKNVMDGNSEIA</sequence>
<protein>
    <recommendedName>
        <fullName evidence="3">HTH cro/C1-type domain-containing protein</fullName>
    </recommendedName>
</protein>
<comment type="caution">
    <text evidence="4">The sequence shown here is derived from an EMBL/GenBank/DDBJ whole genome shotgun (WGS) entry which is preliminary data.</text>
</comment>
<dbReference type="PANTHER" id="PTHR46558:SF11">
    <property type="entry name" value="HTH-TYPE TRANSCRIPTIONAL REGULATOR XRE"/>
    <property type="match status" value="1"/>
</dbReference>
<dbReference type="Pfam" id="PF12844">
    <property type="entry name" value="HTH_19"/>
    <property type="match status" value="1"/>
</dbReference>
<accession>A0A0J9BG05</accession>
<organism evidence="4 5">
    <name type="scientific">[Clostridium] citroniae WAL-19142</name>
    <dbReference type="NCBI Taxonomy" id="742734"/>
    <lineage>
        <taxon>Bacteria</taxon>
        <taxon>Bacillati</taxon>
        <taxon>Bacillota</taxon>
        <taxon>Clostridia</taxon>
        <taxon>Lachnospirales</taxon>
        <taxon>Lachnospiraceae</taxon>
        <taxon>Enterocloster</taxon>
    </lineage>
</organism>
<dbReference type="CDD" id="cd00093">
    <property type="entry name" value="HTH_XRE"/>
    <property type="match status" value="1"/>
</dbReference>
<dbReference type="Proteomes" id="UP000037392">
    <property type="component" value="Unassembled WGS sequence"/>
</dbReference>
<dbReference type="EMBL" id="ADLK01000056">
    <property type="protein sequence ID" value="KMW11259.1"/>
    <property type="molecule type" value="Genomic_DNA"/>
</dbReference>
<proteinExistence type="predicted"/>
<dbReference type="AlphaFoldDB" id="A0A0J9BG05"/>
<dbReference type="InterPro" id="IPR001387">
    <property type="entry name" value="Cro/C1-type_HTH"/>
</dbReference>
<dbReference type="RefSeq" id="WP_002572755.1">
    <property type="nucleotide sequence ID" value="NZ_KQ235875.1"/>
</dbReference>
<evidence type="ECO:0000259" key="3">
    <source>
        <dbReference type="PROSITE" id="PS50943"/>
    </source>
</evidence>
<dbReference type="Gene3D" id="1.10.260.40">
    <property type="entry name" value="lambda repressor-like DNA-binding domains"/>
    <property type="match status" value="1"/>
</dbReference>
<evidence type="ECO:0000313" key="5">
    <source>
        <dbReference type="Proteomes" id="UP000037392"/>
    </source>
</evidence>
<dbReference type="GO" id="GO:0003677">
    <property type="term" value="F:DNA binding"/>
    <property type="evidence" value="ECO:0007669"/>
    <property type="project" value="UniProtKB-KW"/>
</dbReference>
<evidence type="ECO:0000256" key="2">
    <source>
        <dbReference type="SAM" id="MobiDB-lite"/>
    </source>
</evidence>
<feature type="region of interest" description="Disordered" evidence="2">
    <location>
        <begin position="109"/>
        <end position="132"/>
    </location>
</feature>
<dbReference type="SMART" id="SM00530">
    <property type="entry name" value="HTH_XRE"/>
    <property type="match status" value="1"/>
</dbReference>
<gene>
    <name evidence="4" type="ORF">HMPREF9470_00546</name>
</gene>
<dbReference type="InterPro" id="IPR010982">
    <property type="entry name" value="Lambda_DNA-bd_dom_sf"/>
</dbReference>
<keyword evidence="1" id="KW-0238">DNA-binding</keyword>
<name>A0A0J9BG05_9FIRM</name>
<dbReference type="PANTHER" id="PTHR46558">
    <property type="entry name" value="TRACRIPTIONAL REGULATORY PROTEIN-RELATED-RELATED"/>
    <property type="match status" value="1"/>
</dbReference>
<reference evidence="4 5" key="1">
    <citation type="submission" date="2011-04" db="EMBL/GenBank/DDBJ databases">
        <title>The Genome Sequence of Clostridium citroniae WAL-19142.</title>
        <authorList>
            <consortium name="The Broad Institute Genome Sequencing Platform"/>
            <person name="Earl A."/>
            <person name="Ward D."/>
            <person name="Feldgarden M."/>
            <person name="Gevers D."/>
            <person name="Warren Y.A."/>
            <person name="Tyrrell K.L."/>
            <person name="Citron D.M."/>
            <person name="Goldstein E.J."/>
            <person name="Daigneault M."/>
            <person name="Allen-Vercoe E."/>
            <person name="Young S.K."/>
            <person name="Zeng Q."/>
            <person name="Gargeya S."/>
            <person name="Fitzgerald M."/>
            <person name="Haas B."/>
            <person name="Abouelleil A."/>
            <person name="Alvarado L."/>
            <person name="Arachchi H.M."/>
            <person name="Berlin A."/>
            <person name="Brown A."/>
            <person name="Chapman S.B."/>
            <person name="Chen Z."/>
            <person name="Dunbar C."/>
            <person name="Freedman E."/>
            <person name="Gearin G."/>
            <person name="Gellesch M."/>
            <person name="Goldberg J."/>
            <person name="Griggs A."/>
            <person name="Gujja S."/>
            <person name="Heilman E.R."/>
            <person name="Heiman D."/>
            <person name="Howarth C."/>
            <person name="Larson L."/>
            <person name="Lui A."/>
            <person name="MacDonald P.J."/>
            <person name="Mehta T."/>
            <person name="Montmayeur A."/>
            <person name="Murphy C."/>
            <person name="Neiman D."/>
            <person name="Pearson M."/>
            <person name="Priest M."/>
            <person name="Roberts A."/>
            <person name="Saif S."/>
            <person name="Shea T."/>
            <person name="Shenoy N."/>
            <person name="Sisk P."/>
            <person name="Stolte C."/>
            <person name="Sykes S."/>
            <person name="White J."/>
            <person name="Yandava C."/>
            <person name="Wortman J."/>
            <person name="Nusbaum C."/>
            <person name="Birren B."/>
        </authorList>
    </citation>
    <scope>NUCLEOTIDE SEQUENCE [LARGE SCALE GENOMIC DNA]</scope>
    <source>
        <strain evidence="4 5">WAL-19142</strain>
    </source>
</reference>
<dbReference type="GeneID" id="93163100"/>
<evidence type="ECO:0000313" key="4">
    <source>
        <dbReference type="EMBL" id="KMW11259.1"/>
    </source>
</evidence>
<evidence type="ECO:0000256" key="1">
    <source>
        <dbReference type="ARBA" id="ARBA00023125"/>
    </source>
</evidence>
<dbReference type="OrthoDB" id="1954354at2"/>